<protein>
    <submittedName>
        <fullName evidence="2">YbaB/EbfC family nucleoid-associated protein</fullName>
    </submittedName>
</protein>
<evidence type="ECO:0000313" key="2">
    <source>
        <dbReference type="EMBL" id="WSE30351.1"/>
    </source>
</evidence>
<dbReference type="Proteomes" id="UP001330812">
    <property type="component" value="Chromosome"/>
</dbReference>
<dbReference type="InterPro" id="IPR004401">
    <property type="entry name" value="YbaB/EbfC"/>
</dbReference>
<accession>A0ABZ1I8K2</accession>
<dbReference type="EMBL" id="CP142149">
    <property type="protein sequence ID" value="WSE30351.1"/>
    <property type="molecule type" value="Genomic_DNA"/>
</dbReference>
<keyword evidence="3" id="KW-1185">Reference proteome</keyword>
<dbReference type="Pfam" id="PF02575">
    <property type="entry name" value="YbaB_DNA_bd"/>
    <property type="match status" value="1"/>
</dbReference>
<dbReference type="SUPFAM" id="SSF82607">
    <property type="entry name" value="YbaB-like"/>
    <property type="match status" value="1"/>
</dbReference>
<feature type="region of interest" description="Disordered" evidence="1">
    <location>
        <begin position="123"/>
        <end position="159"/>
    </location>
</feature>
<gene>
    <name evidence="2" type="ORF">VSH64_47480</name>
</gene>
<dbReference type="RefSeq" id="WP_326569298.1">
    <property type="nucleotide sequence ID" value="NZ_CP142149.1"/>
</dbReference>
<name>A0ABZ1I8K2_9PSEU</name>
<organism evidence="2 3">
    <name type="scientific">Amycolatopsis rhabdoformis</name>
    <dbReference type="NCBI Taxonomy" id="1448059"/>
    <lineage>
        <taxon>Bacteria</taxon>
        <taxon>Bacillati</taxon>
        <taxon>Actinomycetota</taxon>
        <taxon>Actinomycetes</taxon>
        <taxon>Pseudonocardiales</taxon>
        <taxon>Pseudonocardiaceae</taxon>
        <taxon>Amycolatopsis</taxon>
    </lineage>
</organism>
<dbReference type="InterPro" id="IPR036894">
    <property type="entry name" value="YbaB-like_sf"/>
</dbReference>
<evidence type="ECO:0000256" key="1">
    <source>
        <dbReference type="SAM" id="MobiDB-lite"/>
    </source>
</evidence>
<sequence length="159" mass="16810">MNDTARQLLARIEAIDAAATDNRLRAEAYRRVADELKDAMGSATSPDGVVTVVAGPGGAIASVTFSERARETDPAVLSADVLRAIGEAQAAAARLQADVVRRGLGDTELLDRVLDSDEQLFGAPRPVAAAPPPARPVAREAPQEGEFDDFSVFDQEPTR</sequence>
<reference evidence="2 3" key="1">
    <citation type="journal article" date="2015" name="Int. J. Syst. Evol. Microbiol.">
        <title>Amycolatopsis rhabdoformis sp. nov., an actinomycete isolated from a tropical forest soil.</title>
        <authorList>
            <person name="Souza W.R."/>
            <person name="Silva R.E."/>
            <person name="Goodfellow M."/>
            <person name="Busarakam K."/>
            <person name="Figueiro F.S."/>
            <person name="Ferreira D."/>
            <person name="Rodrigues-Filho E."/>
            <person name="Moraes L.A.B."/>
            <person name="Zucchi T.D."/>
        </authorList>
    </citation>
    <scope>NUCLEOTIDE SEQUENCE [LARGE SCALE GENOMIC DNA]</scope>
    <source>
        <strain evidence="2 3">NCIMB 14900</strain>
    </source>
</reference>
<evidence type="ECO:0000313" key="3">
    <source>
        <dbReference type="Proteomes" id="UP001330812"/>
    </source>
</evidence>
<dbReference type="Gene3D" id="3.30.1310.10">
    <property type="entry name" value="Nucleoid-associated protein YbaB-like domain"/>
    <property type="match status" value="1"/>
</dbReference>
<proteinExistence type="predicted"/>